<protein>
    <submittedName>
        <fullName evidence="1">Uncharacterized protein</fullName>
    </submittedName>
</protein>
<dbReference type="KEGG" id="pfm:Pyrfu_1502"/>
<keyword evidence="2" id="KW-1185">Reference proteome</keyword>
<dbReference type="EMBL" id="CP002838">
    <property type="protein sequence ID" value="AEM39360.1"/>
    <property type="molecule type" value="Genomic_DNA"/>
</dbReference>
<dbReference type="Proteomes" id="UP000001037">
    <property type="component" value="Chromosome"/>
</dbReference>
<proteinExistence type="predicted"/>
<sequence length="316" mass="35515">MQELLVRVYVPGFYANPPNVVLKRGVDYAYRGGKLVLMRYGVECIGKRTVQSARRVRRMLRGGRVPTCEEHNVIDVLSNIECDTLFASYTIVPSPLEVVNSILAAHIYAQIVEGRLNISRIAREYSLASCSLIETYWWKILEELYGRKALRLTSAHLEDVIEERPVHASIAPGSRGRVALRRARCYLGCTGCRVIYKLTLPEEIDVNKVLRVYSDAQLRAAKRLQDELGLTARIPIAHDEGYTVKTGVGSWPLTSIVALAWLNELSTGRAIEAVFEAYRRCGGARIWPPRSLDVVITREGLYEEPGWISIQVVEAS</sequence>
<dbReference type="AlphaFoldDB" id="G0EHK7"/>
<name>G0EHK7_PYRF1</name>
<accession>G0EHK7</accession>
<organism evidence="1 2">
    <name type="scientific">Pyrolobus fumarii (strain DSM 11204 / 1A)</name>
    <dbReference type="NCBI Taxonomy" id="694429"/>
    <lineage>
        <taxon>Archaea</taxon>
        <taxon>Thermoproteota</taxon>
        <taxon>Thermoprotei</taxon>
        <taxon>Desulfurococcales</taxon>
        <taxon>Pyrodictiaceae</taxon>
        <taxon>Pyrolobus</taxon>
    </lineage>
</organism>
<reference evidence="1 2" key="1">
    <citation type="journal article" date="2011" name="Stand. Genomic Sci.">
        <title>Complete genome sequence of the hyperthermophilic chemolithoautotroph Pyrolobus fumarii type strain (1A).</title>
        <authorList>
            <person name="Anderson I."/>
            <person name="Goker M."/>
            <person name="Nolan M."/>
            <person name="Lucas S."/>
            <person name="Hammon N."/>
            <person name="Deshpande S."/>
            <person name="Cheng J.F."/>
            <person name="Tapia R."/>
            <person name="Han C."/>
            <person name="Goodwin L."/>
            <person name="Pitluck S."/>
            <person name="Huntemann M."/>
            <person name="Liolios K."/>
            <person name="Ivanova N."/>
            <person name="Pagani I."/>
            <person name="Mavromatis K."/>
            <person name="Ovchinikova G."/>
            <person name="Pati A."/>
            <person name="Chen A."/>
            <person name="Palaniappan K."/>
            <person name="Land M."/>
            <person name="Hauser L."/>
            <person name="Brambilla E.M."/>
            <person name="Huber H."/>
            <person name="Yasawong M."/>
            <person name="Rohde M."/>
            <person name="Spring S."/>
            <person name="Abt B."/>
            <person name="Sikorski J."/>
            <person name="Wirth R."/>
            <person name="Detter J.C."/>
            <person name="Woyke T."/>
            <person name="Bristow J."/>
            <person name="Eisen J.A."/>
            <person name="Markowitz V."/>
            <person name="Hugenholtz P."/>
            <person name="Kyrpides N.C."/>
            <person name="Klenk H.P."/>
            <person name="Lapidus A."/>
        </authorList>
    </citation>
    <scope>NUCLEOTIDE SEQUENCE [LARGE SCALE GENOMIC DNA]</scope>
    <source>
        <strain evidence="2">DSM 11204 / 1A</strain>
    </source>
</reference>
<evidence type="ECO:0000313" key="1">
    <source>
        <dbReference type="EMBL" id="AEM39360.1"/>
    </source>
</evidence>
<dbReference type="RefSeq" id="WP_014027037.1">
    <property type="nucleotide sequence ID" value="NC_015931.1"/>
</dbReference>
<dbReference type="HOGENOM" id="CLU_878848_0_0_2"/>
<dbReference type="STRING" id="694429.Pyrfu_1502"/>
<dbReference type="InParanoid" id="G0EHK7"/>
<gene>
    <name evidence="1" type="ordered locus">Pyrfu_1502</name>
</gene>
<dbReference type="GeneID" id="11138689"/>
<evidence type="ECO:0000313" key="2">
    <source>
        <dbReference type="Proteomes" id="UP000001037"/>
    </source>
</evidence>